<evidence type="ECO:0000313" key="3">
    <source>
        <dbReference type="Proteomes" id="UP001403385"/>
    </source>
</evidence>
<dbReference type="SUPFAM" id="SSF55729">
    <property type="entry name" value="Acyl-CoA N-acyltransferases (Nat)"/>
    <property type="match status" value="1"/>
</dbReference>
<evidence type="ECO:0000259" key="1">
    <source>
        <dbReference type="PROSITE" id="PS51186"/>
    </source>
</evidence>
<evidence type="ECO:0000313" key="2">
    <source>
        <dbReference type="EMBL" id="MEN7546639.1"/>
    </source>
</evidence>
<accession>A0AAW9S136</accession>
<reference evidence="2 3" key="1">
    <citation type="submission" date="2024-04" db="EMBL/GenBank/DDBJ databases">
        <title>Novel genus in family Flammeovirgaceae.</title>
        <authorList>
            <person name="Nguyen T.H."/>
            <person name="Vuong T.Q."/>
            <person name="Le H."/>
            <person name="Kim S.-G."/>
        </authorList>
    </citation>
    <scope>NUCLEOTIDE SEQUENCE [LARGE SCALE GENOMIC DNA]</scope>
    <source>
        <strain evidence="2 3">JCM 23209</strain>
    </source>
</reference>
<sequence length="150" mass="17539">MKIIRATTDDLDHLTRLFDNYRQFYRQVSDLDGAKVFLKERITQLQSEIFIAYDISENGYQEGMGFIQLYPVFSSVSMKKLWLLNDLYVKTEYREQGVGVALLGAAKELARETGAKGLMLETECTNENAQRLYEKQGFKRNENFFYNFDI</sequence>
<comment type="caution">
    <text evidence="2">The sequence shown here is derived from an EMBL/GenBank/DDBJ whole genome shotgun (WGS) entry which is preliminary data.</text>
</comment>
<dbReference type="Gene3D" id="3.40.630.30">
    <property type="match status" value="1"/>
</dbReference>
<dbReference type="RefSeq" id="WP_346819423.1">
    <property type="nucleotide sequence ID" value="NZ_JBDKWZ010000001.1"/>
</dbReference>
<dbReference type="CDD" id="cd04301">
    <property type="entry name" value="NAT_SF"/>
    <property type="match status" value="1"/>
</dbReference>
<organism evidence="2 3">
    <name type="scientific">Rapidithrix thailandica</name>
    <dbReference type="NCBI Taxonomy" id="413964"/>
    <lineage>
        <taxon>Bacteria</taxon>
        <taxon>Pseudomonadati</taxon>
        <taxon>Bacteroidota</taxon>
        <taxon>Cytophagia</taxon>
        <taxon>Cytophagales</taxon>
        <taxon>Flammeovirgaceae</taxon>
        <taxon>Rapidithrix</taxon>
    </lineage>
</organism>
<dbReference type="GO" id="GO:0016747">
    <property type="term" value="F:acyltransferase activity, transferring groups other than amino-acyl groups"/>
    <property type="evidence" value="ECO:0007669"/>
    <property type="project" value="InterPro"/>
</dbReference>
<dbReference type="Pfam" id="PF00583">
    <property type="entry name" value="Acetyltransf_1"/>
    <property type="match status" value="1"/>
</dbReference>
<feature type="domain" description="N-acetyltransferase" evidence="1">
    <location>
        <begin position="1"/>
        <end position="150"/>
    </location>
</feature>
<proteinExistence type="predicted"/>
<keyword evidence="3" id="KW-1185">Reference proteome</keyword>
<dbReference type="Proteomes" id="UP001403385">
    <property type="component" value="Unassembled WGS sequence"/>
</dbReference>
<protein>
    <submittedName>
        <fullName evidence="2">GNAT family N-acetyltransferase</fullName>
    </submittedName>
</protein>
<name>A0AAW9S136_9BACT</name>
<dbReference type="PROSITE" id="PS51186">
    <property type="entry name" value="GNAT"/>
    <property type="match status" value="1"/>
</dbReference>
<dbReference type="InterPro" id="IPR016181">
    <property type="entry name" value="Acyl_CoA_acyltransferase"/>
</dbReference>
<dbReference type="PANTHER" id="PTHR43072">
    <property type="entry name" value="N-ACETYLTRANSFERASE"/>
    <property type="match status" value="1"/>
</dbReference>
<dbReference type="AlphaFoldDB" id="A0AAW9S136"/>
<dbReference type="PANTHER" id="PTHR43072:SF58">
    <property type="entry name" value="N-ACETYLTRANSFERASE DOMAIN-CONTAINING PROTEIN"/>
    <property type="match status" value="1"/>
</dbReference>
<gene>
    <name evidence="2" type="ORF">AAG747_01890</name>
</gene>
<dbReference type="InterPro" id="IPR000182">
    <property type="entry name" value="GNAT_dom"/>
</dbReference>
<dbReference type="EMBL" id="JBDKWZ010000001">
    <property type="protein sequence ID" value="MEN7546639.1"/>
    <property type="molecule type" value="Genomic_DNA"/>
</dbReference>